<reference evidence="2 3" key="1">
    <citation type="journal article" date="2015" name="Nature">
        <title>rRNA introns, odd ribosomes, and small enigmatic genomes across a large radiation of phyla.</title>
        <authorList>
            <person name="Brown C.T."/>
            <person name="Hug L.A."/>
            <person name="Thomas B.C."/>
            <person name="Sharon I."/>
            <person name="Castelle C.J."/>
            <person name="Singh A."/>
            <person name="Wilkins M.J."/>
            <person name="Williams K.H."/>
            <person name="Banfield J.F."/>
        </authorList>
    </citation>
    <scope>NUCLEOTIDE SEQUENCE [LARGE SCALE GENOMIC DNA]</scope>
</reference>
<dbReference type="SUPFAM" id="SSF110849">
    <property type="entry name" value="ParB/Sulfiredoxin"/>
    <property type="match status" value="1"/>
</dbReference>
<dbReference type="InterPro" id="IPR036086">
    <property type="entry name" value="ParB/Sulfiredoxin_sf"/>
</dbReference>
<dbReference type="AlphaFoldDB" id="A0A0G1ILJ6"/>
<gene>
    <name evidence="2" type="ORF">UW53_C0002G0023</name>
</gene>
<organism evidence="2 3">
    <name type="scientific">Candidatus Giovannonibacteria bacterium GW2011_GWA1_44_25</name>
    <dbReference type="NCBI Taxonomy" id="1618645"/>
    <lineage>
        <taxon>Bacteria</taxon>
        <taxon>Candidatus Giovannoniibacteriota</taxon>
    </lineage>
</organism>
<dbReference type="InterPro" id="IPR003115">
    <property type="entry name" value="ParB_N"/>
</dbReference>
<evidence type="ECO:0000313" key="3">
    <source>
        <dbReference type="Proteomes" id="UP000034087"/>
    </source>
</evidence>
<dbReference type="Pfam" id="PF02195">
    <property type="entry name" value="ParB_N"/>
    <property type="match status" value="1"/>
</dbReference>
<evidence type="ECO:0000259" key="1">
    <source>
        <dbReference type="SMART" id="SM00470"/>
    </source>
</evidence>
<feature type="domain" description="ParB-like N-terminal" evidence="1">
    <location>
        <begin position="4"/>
        <end position="92"/>
    </location>
</feature>
<accession>A0A0G1ILJ6</accession>
<name>A0A0G1ILJ6_9BACT</name>
<evidence type="ECO:0000313" key="2">
    <source>
        <dbReference type="EMBL" id="KKT60271.1"/>
    </source>
</evidence>
<dbReference type="SMART" id="SM00470">
    <property type="entry name" value="ParB"/>
    <property type="match status" value="1"/>
</dbReference>
<protein>
    <recommendedName>
        <fullName evidence="1">ParB-like N-terminal domain-containing protein</fullName>
    </recommendedName>
</protein>
<sequence length="106" mass="12559">MREVLLPIELLRFSAKKRRGVSQKRVEELRMQIEMEEDIMPILVRALHDGTYVVSDGRHRIQAHLEAGISVILARVKDIIEKLRTWILGFDLSWRSRQLFYFTIII</sequence>
<dbReference type="EMBL" id="LCIR01000002">
    <property type="protein sequence ID" value="KKT60271.1"/>
    <property type="molecule type" value="Genomic_DNA"/>
</dbReference>
<dbReference type="Proteomes" id="UP000034087">
    <property type="component" value="Unassembled WGS sequence"/>
</dbReference>
<comment type="caution">
    <text evidence="2">The sequence shown here is derived from an EMBL/GenBank/DDBJ whole genome shotgun (WGS) entry which is preliminary data.</text>
</comment>
<proteinExistence type="predicted"/>
<dbReference type="Gene3D" id="3.90.1530.10">
    <property type="entry name" value="Conserved hypothetical protein from pyrococcus furiosus pfu- 392566-001, ParB domain"/>
    <property type="match status" value="1"/>
</dbReference>